<feature type="transmembrane region" description="Helical" evidence="2">
    <location>
        <begin position="92"/>
        <end position="111"/>
    </location>
</feature>
<sequence length="350" mass="38667">MEECSSIDYLGSLLTVCNTENYQSICVDDGKGHINCNMTMGGSFSIDEDLQHFFLPYGTTAWVNNIIGFWIWTALMTGKTPLNPNRTIKHKTLVFLIGLAWIIFLGVTAIVKVPQMKKRDLKIIAIGHVVAAVIIQGAVLCLMMKNTIHQEKSENAEDKDKGKRAEESAEAPKKNNIPPRPSVESARSTSSTSTVISVSEKAGFLDHFTSKIPGILKTETRSVTEEEIKDSPEKEENTAEGLGNLFMGILCLSPGHIMMFCGVVGIAKKTFANRRISNSRQQRDVRDTFILFGVLVGIVVIIGILGIVGKIYADAKQSQDEESADQEAEKQKKAAEIKKMKKLLFLVWLC</sequence>
<keyword evidence="2" id="KW-0472">Membrane</keyword>
<evidence type="ECO:0000256" key="2">
    <source>
        <dbReference type="SAM" id="Phobius"/>
    </source>
</evidence>
<gene>
    <name evidence="3" type="ORF">CI238_05419</name>
</gene>
<protein>
    <submittedName>
        <fullName evidence="3">Uncharacterized protein</fullName>
    </submittedName>
</protein>
<feature type="transmembrane region" description="Helical" evidence="2">
    <location>
        <begin position="245"/>
        <end position="267"/>
    </location>
</feature>
<dbReference type="Proteomes" id="UP000076584">
    <property type="component" value="Unassembled WGS sequence"/>
</dbReference>
<feature type="transmembrane region" description="Helical" evidence="2">
    <location>
        <begin position="288"/>
        <end position="313"/>
    </location>
</feature>
<organism evidence="3 4">
    <name type="scientific">Colletotrichum incanum</name>
    <name type="common">Soybean anthracnose fungus</name>
    <dbReference type="NCBI Taxonomy" id="1573173"/>
    <lineage>
        <taxon>Eukaryota</taxon>
        <taxon>Fungi</taxon>
        <taxon>Dikarya</taxon>
        <taxon>Ascomycota</taxon>
        <taxon>Pezizomycotina</taxon>
        <taxon>Sordariomycetes</taxon>
        <taxon>Hypocreomycetidae</taxon>
        <taxon>Glomerellales</taxon>
        <taxon>Glomerellaceae</taxon>
        <taxon>Colletotrichum</taxon>
        <taxon>Colletotrichum spaethianum species complex</taxon>
    </lineage>
</organism>
<feature type="region of interest" description="Disordered" evidence="1">
    <location>
        <begin position="152"/>
        <end position="191"/>
    </location>
</feature>
<keyword evidence="2" id="KW-0812">Transmembrane</keyword>
<feature type="transmembrane region" description="Helical" evidence="2">
    <location>
        <begin position="123"/>
        <end position="145"/>
    </location>
</feature>
<feature type="compositionally biased region" description="Low complexity" evidence="1">
    <location>
        <begin position="182"/>
        <end position="191"/>
    </location>
</feature>
<dbReference type="EMBL" id="LFIW01001979">
    <property type="protein sequence ID" value="KZL80149.1"/>
    <property type="molecule type" value="Genomic_DNA"/>
</dbReference>
<feature type="transmembrane region" description="Helical" evidence="2">
    <location>
        <begin position="53"/>
        <end position="72"/>
    </location>
</feature>
<evidence type="ECO:0000313" key="4">
    <source>
        <dbReference type="Proteomes" id="UP000076584"/>
    </source>
</evidence>
<accession>A0A167AHJ1</accession>
<proteinExistence type="predicted"/>
<name>A0A167AHJ1_COLIC</name>
<evidence type="ECO:0000256" key="1">
    <source>
        <dbReference type="SAM" id="MobiDB-lite"/>
    </source>
</evidence>
<keyword evidence="4" id="KW-1185">Reference proteome</keyword>
<comment type="caution">
    <text evidence="3">The sequence shown here is derived from an EMBL/GenBank/DDBJ whole genome shotgun (WGS) entry which is preliminary data.</text>
</comment>
<evidence type="ECO:0000313" key="3">
    <source>
        <dbReference type="EMBL" id="KZL80149.1"/>
    </source>
</evidence>
<keyword evidence="2" id="KW-1133">Transmembrane helix</keyword>
<feature type="compositionally biased region" description="Basic and acidic residues" evidence="1">
    <location>
        <begin position="152"/>
        <end position="173"/>
    </location>
</feature>
<reference evidence="3 4" key="1">
    <citation type="submission" date="2015-06" db="EMBL/GenBank/DDBJ databases">
        <title>Survival trade-offs in plant roots during colonization by closely related pathogenic and mutualistic fungi.</title>
        <authorList>
            <person name="Hacquard S."/>
            <person name="Kracher B."/>
            <person name="Hiruma K."/>
            <person name="Weinman A."/>
            <person name="Muench P."/>
            <person name="Garrido Oter R."/>
            <person name="Ver Loren van Themaat E."/>
            <person name="Dallerey J.-F."/>
            <person name="Damm U."/>
            <person name="Henrissat B."/>
            <person name="Lespinet O."/>
            <person name="Thon M."/>
            <person name="Kemen E."/>
            <person name="McHardy A.C."/>
            <person name="Schulze-Lefert P."/>
            <person name="O'Connell R.J."/>
        </authorList>
    </citation>
    <scope>NUCLEOTIDE SEQUENCE [LARGE SCALE GENOMIC DNA]</scope>
    <source>
        <strain evidence="3 4">MAFF 238704</strain>
    </source>
</reference>
<dbReference type="AlphaFoldDB" id="A0A167AHJ1"/>